<dbReference type="SUPFAM" id="SSF102588">
    <property type="entry name" value="LmbE-like"/>
    <property type="match status" value="1"/>
</dbReference>
<dbReference type="Gene3D" id="3.40.50.10320">
    <property type="entry name" value="LmbE-like"/>
    <property type="match status" value="1"/>
</dbReference>
<dbReference type="InterPro" id="IPR024078">
    <property type="entry name" value="LmbE-like_dom_sf"/>
</dbReference>
<name>A0A172TMD6_9BACL</name>
<evidence type="ECO:0000313" key="2">
    <source>
        <dbReference type="Proteomes" id="UP000076927"/>
    </source>
</evidence>
<dbReference type="AlphaFoldDB" id="A0A172TMD6"/>
<dbReference type="Proteomes" id="UP000076927">
    <property type="component" value="Chromosome"/>
</dbReference>
<reference evidence="1 2" key="1">
    <citation type="submission" date="2015-01" db="EMBL/GenBank/DDBJ databases">
        <title>Paenibacillus swuensis/DY6/whole genome sequencing.</title>
        <authorList>
            <person name="Kim M.K."/>
            <person name="Srinivasan S."/>
            <person name="Lee J.-J."/>
        </authorList>
    </citation>
    <scope>NUCLEOTIDE SEQUENCE [LARGE SCALE GENOMIC DNA]</scope>
    <source>
        <strain evidence="1 2">DY6</strain>
    </source>
</reference>
<dbReference type="NCBIfam" id="TIGR04001">
    <property type="entry name" value="thiol_BshB1"/>
    <property type="match status" value="1"/>
</dbReference>
<dbReference type="PATRIC" id="fig|1178515.4.peg.3716"/>
<dbReference type="Pfam" id="PF02585">
    <property type="entry name" value="PIG-L"/>
    <property type="match status" value="1"/>
</dbReference>
<dbReference type="OrthoDB" id="9778719at2"/>
<organism evidence="1 2">
    <name type="scientific">Paenibacillus swuensis</name>
    <dbReference type="NCBI Taxonomy" id="1178515"/>
    <lineage>
        <taxon>Bacteria</taxon>
        <taxon>Bacillati</taxon>
        <taxon>Bacillota</taxon>
        <taxon>Bacilli</taxon>
        <taxon>Bacillales</taxon>
        <taxon>Paenibacillaceae</taxon>
        <taxon>Paenibacillus</taxon>
    </lineage>
</organism>
<dbReference type="EMBL" id="CP011388">
    <property type="protein sequence ID" value="ANE47943.1"/>
    <property type="molecule type" value="Genomic_DNA"/>
</dbReference>
<dbReference type="PANTHER" id="PTHR12993">
    <property type="entry name" value="N-ACETYLGLUCOSAMINYL-PHOSPHATIDYLINOSITOL DE-N-ACETYLASE-RELATED"/>
    <property type="match status" value="1"/>
</dbReference>
<dbReference type="GO" id="GO:0016811">
    <property type="term" value="F:hydrolase activity, acting on carbon-nitrogen (but not peptide) bonds, in linear amides"/>
    <property type="evidence" value="ECO:0007669"/>
    <property type="project" value="TreeGrafter"/>
</dbReference>
<keyword evidence="2" id="KW-1185">Reference proteome</keyword>
<dbReference type="GO" id="GO:0071793">
    <property type="term" value="P:bacillithiol biosynthetic process"/>
    <property type="evidence" value="ECO:0007669"/>
    <property type="project" value="InterPro"/>
</dbReference>
<dbReference type="InterPro" id="IPR023842">
    <property type="entry name" value="Bacillithiol_biosynth_BshB1"/>
</dbReference>
<gene>
    <name evidence="1" type="ORF">SY83_18430</name>
</gene>
<dbReference type="InterPro" id="IPR003737">
    <property type="entry name" value="GlcNAc_PI_deacetylase-related"/>
</dbReference>
<proteinExistence type="predicted"/>
<sequence length="235" mass="26499">MNGEQPALDILVFGAHADDAEIGMGGTIVKHTAQGYRVGVCDLTYAEMSSNGTVELRQKEAERASDILGLTVRMNLGLKDRGLFLTQEHMDAVTSVIRTYKPKKVFAPYFQDRHPDHVHCSHLVEQAVFNAKLRKMMPELTPWTVGQLYFYYINDVHDIDLMVDISDVYDRKTAALEAYRSQFEAPGEGKDVVSTPLNQSYLERVAARDRLLGQQRNVAYAEGFASKLPYLVHLF</sequence>
<protein>
    <submittedName>
        <fullName evidence="1">Deacetylase</fullName>
    </submittedName>
</protein>
<evidence type="ECO:0000313" key="1">
    <source>
        <dbReference type="EMBL" id="ANE47943.1"/>
    </source>
</evidence>
<dbReference type="STRING" id="1178515.SY83_18430"/>
<dbReference type="PANTHER" id="PTHR12993:SF30">
    <property type="entry name" value="N-ACETYL-ALPHA-D-GLUCOSAMINYL L-MALATE DEACETYLASE 1"/>
    <property type="match status" value="1"/>
</dbReference>
<dbReference type="GO" id="GO:0019213">
    <property type="term" value="F:deacetylase activity"/>
    <property type="evidence" value="ECO:0007669"/>
    <property type="project" value="InterPro"/>
</dbReference>
<accession>A0A172TMD6</accession>
<dbReference type="RefSeq" id="WP_068609188.1">
    <property type="nucleotide sequence ID" value="NZ_CP011388.1"/>
</dbReference>
<dbReference type="KEGG" id="pswu:SY83_18430"/>